<dbReference type="Pfam" id="PF02237">
    <property type="entry name" value="BPL_C"/>
    <property type="match status" value="1"/>
</dbReference>
<dbReference type="CDD" id="cd16442">
    <property type="entry name" value="BPL"/>
    <property type="match status" value="1"/>
</dbReference>
<sequence length="256" mass="28361">MSNISMIKQEKLRALLKYTDIESHWFKQVSSTNQLLKQHLANTSLTAPQLILSDQQTSGYGTHKRHFISGLGGMYFSLAVNIAGLKTSNIGLLTTGIAWQLHQVIQQIFQIDTQIKWVNDLLLNNKKIAGILVETIAPTTAIIGIGLNLYQPHIDKQLTTSTNLLSENPAATSIYNFIAQLAIQLEQEKDNYLQGAFLTQYKKHLVTLGQQVVVQIGDQQIRGTAVDVDAKGHLLVKTAHGIKTCTAGEIKKYLTK</sequence>
<accession>A0ABY4PEY9</accession>
<organism evidence="8 9">
    <name type="scientific">Bombilactobacillus thymidiniphilus</name>
    <dbReference type="NCBI Taxonomy" id="2923363"/>
    <lineage>
        <taxon>Bacteria</taxon>
        <taxon>Bacillati</taxon>
        <taxon>Bacillota</taxon>
        <taxon>Bacilli</taxon>
        <taxon>Lactobacillales</taxon>
        <taxon>Lactobacillaceae</taxon>
        <taxon>Bombilactobacillus</taxon>
    </lineage>
</organism>
<evidence type="ECO:0000313" key="9">
    <source>
        <dbReference type="Proteomes" id="UP000831947"/>
    </source>
</evidence>
<dbReference type="Proteomes" id="UP000831947">
    <property type="component" value="Chromosome"/>
</dbReference>
<evidence type="ECO:0000256" key="4">
    <source>
        <dbReference type="ARBA" id="ARBA00023267"/>
    </source>
</evidence>
<evidence type="ECO:0000256" key="5">
    <source>
        <dbReference type="ARBA" id="ARBA00024227"/>
    </source>
</evidence>
<evidence type="ECO:0000256" key="1">
    <source>
        <dbReference type="ARBA" id="ARBA00022598"/>
    </source>
</evidence>
<keyword evidence="9" id="KW-1185">Reference proteome</keyword>
<dbReference type="InterPro" id="IPR003142">
    <property type="entry name" value="BPL_C"/>
</dbReference>
<dbReference type="RefSeq" id="WP_249513417.1">
    <property type="nucleotide sequence ID" value="NZ_CP093365.1"/>
</dbReference>
<dbReference type="EC" id="6.3.4.15" evidence="5"/>
<evidence type="ECO:0000259" key="7">
    <source>
        <dbReference type="Pfam" id="PF03099"/>
    </source>
</evidence>
<evidence type="ECO:0000259" key="6">
    <source>
        <dbReference type="Pfam" id="PF02237"/>
    </source>
</evidence>
<dbReference type="InterPro" id="IPR008988">
    <property type="entry name" value="Transcriptional_repressor_C"/>
</dbReference>
<dbReference type="EMBL" id="CP093365">
    <property type="protein sequence ID" value="UQS84233.1"/>
    <property type="molecule type" value="Genomic_DNA"/>
</dbReference>
<dbReference type="InterPro" id="IPR004143">
    <property type="entry name" value="BPL_LPL_catalytic"/>
</dbReference>
<evidence type="ECO:0000256" key="2">
    <source>
        <dbReference type="ARBA" id="ARBA00022741"/>
    </source>
</evidence>
<dbReference type="InterPro" id="IPR004408">
    <property type="entry name" value="Biotin_CoA_COase_ligase"/>
</dbReference>
<dbReference type="SUPFAM" id="SSF50037">
    <property type="entry name" value="C-terminal domain of transcriptional repressors"/>
    <property type="match status" value="1"/>
</dbReference>
<dbReference type="InterPro" id="IPR045864">
    <property type="entry name" value="aa-tRNA-synth_II/BPL/LPL"/>
</dbReference>
<name>A0ABY4PEY9_9LACO</name>
<dbReference type="GO" id="GO:0004077">
    <property type="term" value="F:biotin--[biotin carboxyl-carrier protein] ligase activity"/>
    <property type="evidence" value="ECO:0007669"/>
    <property type="project" value="UniProtKB-EC"/>
</dbReference>
<dbReference type="Gene3D" id="3.30.930.10">
    <property type="entry name" value="Bira Bifunctional Protein, Domain 2"/>
    <property type="match status" value="1"/>
</dbReference>
<dbReference type="SUPFAM" id="SSF55681">
    <property type="entry name" value="Class II aaRS and biotin synthetases"/>
    <property type="match status" value="1"/>
</dbReference>
<dbReference type="PANTHER" id="PTHR12835">
    <property type="entry name" value="BIOTIN PROTEIN LIGASE"/>
    <property type="match status" value="1"/>
</dbReference>
<gene>
    <name evidence="8" type="ORF">MOO47_03540</name>
</gene>
<keyword evidence="1 8" id="KW-0436">Ligase</keyword>
<evidence type="ECO:0000256" key="3">
    <source>
        <dbReference type="ARBA" id="ARBA00022840"/>
    </source>
</evidence>
<keyword evidence="3" id="KW-0067">ATP-binding</keyword>
<feature type="domain" description="BPL/LPL catalytic" evidence="7">
    <location>
        <begin position="25"/>
        <end position="148"/>
    </location>
</feature>
<feature type="domain" description="Biotin protein ligase C-terminal" evidence="6">
    <location>
        <begin position="207"/>
        <end position="250"/>
    </location>
</feature>
<proteinExistence type="predicted"/>
<keyword evidence="4" id="KW-0092">Biotin</keyword>
<dbReference type="PANTHER" id="PTHR12835:SF5">
    <property type="entry name" value="BIOTIN--PROTEIN LIGASE"/>
    <property type="match status" value="1"/>
</dbReference>
<dbReference type="NCBIfam" id="TIGR00121">
    <property type="entry name" value="birA_ligase"/>
    <property type="match status" value="1"/>
</dbReference>
<dbReference type="Pfam" id="PF03099">
    <property type="entry name" value="BPL_LplA_LipB"/>
    <property type="match status" value="1"/>
</dbReference>
<reference evidence="8 9" key="1">
    <citation type="journal article" date="2022" name="Int. J. Syst. Evol. Microbiol.">
        <title>Apilactobacillus apisilvae sp. nov., Nicolia spurrieriana gen. nov. sp. nov., Bombilactobacillus folatiphilus sp. nov. and Bombilactobacillus thymidiniphilus sp. nov., four new lactic acid bacterial isolates from stingless bees Tetragonula carbonaria and Austroplebeia australis.</title>
        <authorList>
            <person name="Oliphant S.A."/>
            <person name="Watson-Haigh N.S."/>
            <person name="Sumby K.M."/>
            <person name="Gardner J."/>
            <person name="Groom S."/>
            <person name="Jiranek V."/>
        </authorList>
    </citation>
    <scope>NUCLEOTIDE SEQUENCE [LARGE SCALE GENOMIC DNA]</scope>
    <source>
        <strain evidence="8 9">SG4_A1</strain>
    </source>
</reference>
<dbReference type="Gene3D" id="2.30.30.100">
    <property type="match status" value="1"/>
</dbReference>
<evidence type="ECO:0000313" key="8">
    <source>
        <dbReference type="EMBL" id="UQS84233.1"/>
    </source>
</evidence>
<keyword evidence="2" id="KW-0547">Nucleotide-binding</keyword>
<protein>
    <recommendedName>
        <fullName evidence="5">biotin--[biotin carboxyl-carrier protein] ligase</fullName>
        <ecNumber evidence="5">6.3.4.15</ecNumber>
    </recommendedName>
</protein>